<dbReference type="EMBL" id="VYZX01029737">
    <property type="protein sequence ID" value="NXS62612.1"/>
    <property type="molecule type" value="Genomic_DNA"/>
</dbReference>
<keyword evidence="3" id="KW-0720">Serine protease</keyword>
<protein>
    <submittedName>
        <fullName evidence="7">PLMN protein</fullName>
    </submittedName>
</protein>
<evidence type="ECO:0000256" key="3">
    <source>
        <dbReference type="ARBA" id="ARBA00022825"/>
    </source>
</evidence>
<evidence type="ECO:0000256" key="1">
    <source>
        <dbReference type="ARBA" id="ARBA00022670"/>
    </source>
</evidence>
<feature type="non-terminal residue" evidence="7">
    <location>
        <position position="77"/>
    </location>
</feature>
<keyword evidence="2" id="KW-0378">Hydrolase</keyword>
<evidence type="ECO:0000313" key="8">
    <source>
        <dbReference type="Proteomes" id="UP000520535"/>
    </source>
</evidence>
<evidence type="ECO:0000313" key="7">
    <source>
        <dbReference type="EMBL" id="NXS62612.1"/>
    </source>
</evidence>
<evidence type="ECO:0000259" key="6">
    <source>
        <dbReference type="PROSITE" id="PS50240"/>
    </source>
</evidence>
<name>A0A7L2VW27_9AVES</name>
<dbReference type="InterPro" id="IPR043504">
    <property type="entry name" value="Peptidase_S1_PA_chymotrypsin"/>
</dbReference>
<dbReference type="InterPro" id="IPR033116">
    <property type="entry name" value="TRYPSIN_SER"/>
</dbReference>
<dbReference type="FunFam" id="2.40.10.10:FF:000002">
    <property type="entry name" value="Transmembrane protease serine"/>
    <property type="match status" value="1"/>
</dbReference>
<dbReference type="SUPFAM" id="SSF50494">
    <property type="entry name" value="Trypsin-like serine proteases"/>
    <property type="match status" value="1"/>
</dbReference>
<dbReference type="Gene3D" id="2.40.10.10">
    <property type="entry name" value="Trypsin-like serine proteases"/>
    <property type="match status" value="1"/>
</dbReference>
<dbReference type="InterPro" id="IPR050127">
    <property type="entry name" value="Serine_Proteases_S1"/>
</dbReference>
<proteinExistence type="inferred from homology"/>
<dbReference type="PROSITE" id="PS50240">
    <property type="entry name" value="TRYPSIN_DOM"/>
    <property type="match status" value="1"/>
</dbReference>
<gene>
    <name evidence="7" type="primary">Plg_1</name>
    <name evidence="7" type="ORF">BRALEP_R14742</name>
</gene>
<evidence type="ECO:0000256" key="2">
    <source>
        <dbReference type="ARBA" id="ARBA00022801"/>
    </source>
</evidence>
<feature type="domain" description="Peptidase S1" evidence="6">
    <location>
        <begin position="1"/>
        <end position="75"/>
    </location>
</feature>
<dbReference type="AlphaFoldDB" id="A0A7L2VW27"/>
<organism evidence="7 8">
    <name type="scientific">Brachypteracias leptosomus</name>
    <name type="common">short-legged ground-roller</name>
    <dbReference type="NCBI Taxonomy" id="135165"/>
    <lineage>
        <taxon>Eukaryota</taxon>
        <taxon>Metazoa</taxon>
        <taxon>Chordata</taxon>
        <taxon>Craniata</taxon>
        <taxon>Vertebrata</taxon>
        <taxon>Euteleostomi</taxon>
        <taxon>Archelosauria</taxon>
        <taxon>Archosauria</taxon>
        <taxon>Dinosauria</taxon>
        <taxon>Saurischia</taxon>
        <taxon>Theropoda</taxon>
        <taxon>Coelurosauria</taxon>
        <taxon>Aves</taxon>
        <taxon>Neognathae</taxon>
        <taxon>Neoaves</taxon>
        <taxon>Telluraves</taxon>
        <taxon>Coraciimorphae</taxon>
        <taxon>Coraciiformes</taxon>
        <taxon>Brachypteraciidae</taxon>
        <taxon>Brachypteracias</taxon>
    </lineage>
</organism>
<keyword evidence="8" id="KW-1185">Reference proteome</keyword>
<keyword evidence="4" id="KW-1015">Disulfide bond</keyword>
<dbReference type="Pfam" id="PF00089">
    <property type="entry name" value="Trypsin"/>
    <property type="match status" value="1"/>
</dbReference>
<dbReference type="PROSITE" id="PS00135">
    <property type="entry name" value="TRYPSIN_SER"/>
    <property type="match status" value="1"/>
</dbReference>
<comment type="similarity">
    <text evidence="5">Belongs to the peptidase S1 family. CLIP subfamily.</text>
</comment>
<comment type="caution">
    <text evidence="7">The sequence shown here is derived from an EMBL/GenBank/DDBJ whole genome shotgun (WGS) entry which is preliminary data.</text>
</comment>
<evidence type="ECO:0000256" key="4">
    <source>
        <dbReference type="ARBA" id="ARBA00023157"/>
    </source>
</evidence>
<dbReference type="GO" id="GO:0006508">
    <property type="term" value="P:proteolysis"/>
    <property type="evidence" value="ECO:0007669"/>
    <property type="project" value="UniProtKB-KW"/>
</dbReference>
<feature type="non-terminal residue" evidence="7">
    <location>
        <position position="1"/>
    </location>
</feature>
<dbReference type="OrthoDB" id="10002959at2759"/>
<keyword evidence="1" id="KW-0645">Protease</keyword>
<dbReference type="InterPro" id="IPR009003">
    <property type="entry name" value="Peptidase_S1_PA"/>
</dbReference>
<evidence type="ECO:0000256" key="5">
    <source>
        <dbReference type="ARBA" id="ARBA00024195"/>
    </source>
</evidence>
<accession>A0A7L2VW27</accession>
<dbReference type="GO" id="GO:0005615">
    <property type="term" value="C:extracellular space"/>
    <property type="evidence" value="ECO:0007669"/>
    <property type="project" value="TreeGrafter"/>
</dbReference>
<reference evidence="7 8" key="1">
    <citation type="submission" date="2019-09" db="EMBL/GenBank/DDBJ databases">
        <title>Bird 10,000 Genomes (B10K) Project - Family phase.</title>
        <authorList>
            <person name="Zhang G."/>
        </authorList>
    </citation>
    <scope>NUCLEOTIDE SEQUENCE [LARGE SCALE GENOMIC DNA]</scope>
    <source>
        <strain evidence="7">B10K-DU-012-52</strain>
    </source>
</reference>
<dbReference type="InterPro" id="IPR001254">
    <property type="entry name" value="Trypsin_dom"/>
</dbReference>
<dbReference type="GO" id="GO:0004252">
    <property type="term" value="F:serine-type endopeptidase activity"/>
    <property type="evidence" value="ECO:0007669"/>
    <property type="project" value="InterPro"/>
</dbReference>
<dbReference type="PANTHER" id="PTHR24264:SF54">
    <property type="entry name" value="PEPTIDASE S1 DOMAIN-CONTAINING PROTEIN"/>
    <property type="match status" value="1"/>
</dbReference>
<dbReference type="PANTHER" id="PTHR24264">
    <property type="entry name" value="TRYPSIN-RELATED"/>
    <property type="match status" value="1"/>
</dbReference>
<dbReference type="Proteomes" id="UP000520535">
    <property type="component" value="Unassembled WGS sequence"/>
</dbReference>
<sequence length="77" mass="8432">FLNGRVKKHELCAGNIHGGTDSCQGDSGGPLVCRDQDRFVQHGVTSWGLGCAQPMKPGVYVRVSNYIPWIKSIMENN</sequence>